<evidence type="ECO:0008006" key="3">
    <source>
        <dbReference type="Google" id="ProtNLM"/>
    </source>
</evidence>
<sequence>MRQSNLLFAFLLLMLLGGCGNRNNKSIQEGGKSSAEEIALQPRNKNYVGREIPVVDNPESDFKIVTAKITGTFENSNAQGYEIRFWITPKNDILVYNSQHQVKWGDTEEGRLAKYDISNYYLFLRFVTSEGETISCDMISPYSNLGDYVAETTVNPQYGTKTVKKHSAGEWCNEEGTKTSLHYDEFRLIDDLDHIEFISKDDYYQWLI</sequence>
<keyword evidence="2" id="KW-1185">Reference proteome</keyword>
<organism evidence="1 2">
    <name type="scientific">Bacteroides faecium</name>
    <dbReference type="NCBI Taxonomy" id="2715212"/>
    <lineage>
        <taxon>Bacteria</taxon>
        <taxon>Pseudomonadati</taxon>
        <taxon>Bacteroidota</taxon>
        <taxon>Bacteroidia</taxon>
        <taxon>Bacteroidales</taxon>
        <taxon>Bacteroidaceae</taxon>
        <taxon>Bacteroides</taxon>
    </lineage>
</organism>
<proteinExistence type="predicted"/>
<evidence type="ECO:0000313" key="1">
    <source>
        <dbReference type="EMBL" id="QIU93398.1"/>
    </source>
</evidence>
<dbReference type="EMBL" id="CP050831">
    <property type="protein sequence ID" value="QIU93398.1"/>
    <property type="molecule type" value="Genomic_DNA"/>
</dbReference>
<name>A0A6H0KLE6_9BACE</name>
<dbReference type="KEGG" id="bfc:BacF7301_04175"/>
<dbReference type="AlphaFoldDB" id="A0A6H0KLE6"/>
<protein>
    <recommendedName>
        <fullName evidence="3">Lipoprotein</fullName>
    </recommendedName>
</protein>
<evidence type="ECO:0000313" key="2">
    <source>
        <dbReference type="Proteomes" id="UP000501780"/>
    </source>
</evidence>
<dbReference type="Proteomes" id="UP000501780">
    <property type="component" value="Chromosome"/>
</dbReference>
<gene>
    <name evidence="1" type="ORF">BacF7301_04175</name>
</gene>
<accession>A0A6H0KLE6</accession>
<reference evidence="1 2" key="1">
    <citation type="submission" date="2020-03" db="EMBL/GenBank/DDBJ databases">
        <title>Genomic analysis of Bacteroides faecium CBA7301.</title>
        <authorList>
            <person name="Kim J."/>
            <person name="Roh S.W."/>
        </authorList>
    </citation>
    <scope>NUCLEOTIDE SEQUENCE [LARGE SCALE GENOMIC DNA]</scope>
    <source>
        <strain evidence="1 2">CBA7301</strain>
    </source>
</reference>
<dbReference type="PROSITE" id="PS51257">
    <property type="entry name" value="PROKAR_LIPOPROTEIN"/>
    <property type="match status" value="1"/>
</dbReference>
<dbReference type="RefSeq" id="WP_167960507.1">
    <property type="nucleotide sequence ID" value="NZ_CP050831.1"/>
</dbReference>